<evidence type="ECO:0000313" key="1">
    <source>
        <dbReference type="EMBL" id="AST57470.1"/>
    </source>
</evidence>
<proteinExistence type="predicted"/>
<protein>
    <submittedName>
        <fullName evidence="1">DNA-directed RNA polymerase subunit omega</fullName>
    </submittedName>
</protein>
<reference evidence="1 2" key="1">
    <citation type="submission" date="2016-08" db="EMBL/GenBank/DDBJ databases">
        <title>A novel genetic cassette of butanologenic Thermoanaerobacterium thermosaccharolyticum that directly convert cellulose to butanol.</title>
        <authorList>
            <person name="Li T."/>
            <person name="He J."/>
        </authorList>
    </citation>
    <scope>NUCLEOTIDE SEQUENCE [LARGE SCALE GENOMIC DNA]</scope>
    <source>
        <strain evidence="1 2">TG57</strain>
    </source>
</reference>
<dbReference type="AlphaFoldDB" id="A0A223HYA4"/>
<dbReference type="GO" id="GO:0000428">
    <property type="term" value="C:DNA-directed RNA polymerase complex"/>
    <property type="evidence" value="ECO:0007669"/>
    <property type="project" value="UniProtKB-KW"/>
</dbReference>
<keyword evidence="1" id="KW-0240">DNA-directed RNA polymerase</keyword>
<organism evidence="1 2">
    <name type="scientific">Thermoanaerobacterium thermosaccharolyticum</name>
    <name type="common">Clostridium thermosaccharolyticum</name>
    <dbReference type="NCBI Taxonomy" id="1517"/>
    <lineage>
        <taxon>Bacteria</taxon>
        <taxon>Bacillati</taxon>
        <taxon>Bacillota</taxon>
        <taxon>Clostridia</taxon>
        <taxon>Thermoanaerobacterales</taxon>
        <taxon>Thermoanaerobacteraceae</taxon>
        <taxon>Thermoanaerobacterium</taxon>
    </lineage>
</organism>
<evidence type="ECO:0000313" key="2">
    <source>
        <dbReference type="Proteomes" id="UP000214975"/>
    </source>
</evidence>
<sequence length="195" mass="23048">MEILQSELKIENLIKEVEYIYERLMNLDEVIFNDTSKIESKLEKMNTDLKEYIENAFKKEKASDRKYLISYLRKPDTQSSSLKEIENIVYSNLNDLNEAIKNLKNDLNNKKNALYKLKDLERDINSMKEVIEKDVLLNIELNRQNAPEKVEYVYDLPPQLINSLNDAFQNICIAKDGMDRIKVYEDIVNNLENFQ</sequence>
<keyword evidence="1" id="KW-0804">Transcription</keyword>
<dbReference type="Proteomes" id="UP000214975">
    <property type="component" value="Chromosome"/>
</dbReference>
<gene>
    <name evidence="1" type="ORF">Thert_01413</name>
</gene>
<accession>A0A223HYA4</accession>
<name>A0A223HYA4_THETR</name>
<dbReference type="RefSeq" id="WP_094397251.1">
    <property type="nucleotide sequence ID" value="NZ_CP016893.1"/>
</dbReference>
<dbReference type="EMBL" id="CP016893">
    <property type="protein sequence ID" value="AST57470.1"/>
    <property type="molecule type" value="Genomic_DNA"/>
</dbReference>